<comment type="caution">
    <text evidence="7">The sequence shown here is derived from an EMBL/GenBank/DDBJ whole genome shotgun (WGS) entry which is preliminary data.</text>
</comment>
<dbReference type="EMBL" id="JASMRX010000046">
    <property type="protein sequence ID" value="MDN6881935.1"/>
    <property type="molecule type" value="Genomic_DNA"/>
</dbReference>
<keyword evidence="8" id="KW-1185">Reference proteome</keyword>
<evidence type="ECO:0000256" key="4">
    <source>
        <dbReference type="ARBA" id="ARBA00022490"/>
    </source>
</evidence>
<evidence type="ECO:0000256" key="6">
    <source>
        <dbReference type="ARBA" id="ARBA00023125"/>
    </source>
</evidence>
<comment type="subcellular location">
    <subcellularLocation>
        <location evidence="1">Cytoplasm</location>
    </subcellularLocation>
</comment>
<gene>
    <name evidence="7" type="ORF">QO199_25175</name>
</gene>
<organism evidence="7 8">
    <name type="scientific">Serratia bockelmannii</name>
    <dbReference type="NCBI Taxonomy" id="2703793"/>
    <lineage>
        <taxon>Bacteria</taxon>
        <taxon>Pseudomonadati</taxon>
        <taxon>Pseudomonadota</taxon>
        <taxon>Gammaproteobacteria</taxon>
        <taxon>Enterobacterales</taxon>
        <taxon>Yersiniaceae</taxon>
        <taxon>Serratia</taxon>
    </lineage>
</organism>
<reference evidence="7" key="1">
    <citation type="submission" date="2023-05" db="EMBL/GenBank/DDBJ databases">
        <title>Cannabis rhizosphere genomes.</title>
        <authorList>
            <person name="Goff K.L."/>
        </authorList>
    </citation>
    <scope>NUCLEOTIDE SEQUENCE</scope>
    <source>
        <strain evidence="7">SPPC 2817</strain>
    </source>
</reference>
<dbReference type="Proteomes" id="UP001176500">
    <property type="component" value="Unassembled WGS sequence"/>
</dbReference>
<keyword evidence="6" id="KW-0238">DNA-binding</keyword>
<proteinExistence type="inferred from homology"/>
<evidence type="ECO:0000256" key="2">
    <source>
        <dbReference type="ARBA" id="ARBA00007183"/>
    </source>
</evidence>
<keyword evidence="5" id="KW-0184">Conjugation</keyword>
<protein>
    <recommendedName>
        <fullName evidence="3">Relaxosome protein TraY</fullName>
    </recommendedName>
</protein>
<evidence type="ECO:0000313" key="8">
    <source>
        <dbReference type="Proteomes" id="UP001176500"/>
    </source>
</evidence>
<keyword evidence="4" id="KW-0963">Cytoplasm</keyword>
<name>A0ABT8LZY8_9GAMM</name>
<accession>A0ABT8LZY8</accession>
<dbReference type="Pfam" id="PF05509">
    <property type="entry name" value="TraY"/>
    <property type="match status" value="1"/>
</dbReference>
<evidence type="ECO:0000256" key="1">
    <source>
        <dbReference type="ARBA" id="ARBA00004496"/>
    </source>
</evidence>
<evidence type="ECO:0000256" key="3">
    <source>
        <dbReference type="ARBA" id="ARBA00020541"/>
    </source>
</evidence>
<dbReference type="InterPro" id="IPR008876">
    <property type="entry name" value="TraY"/>
</dbReference>
<dbReference type="RefSeq" id="WP_301481429.1">
    <property type="nucleotide sequence ID" value="NZ_JASMRX010000046.1"/>
</dbReference>
<evidence type="ECO:0000256" key="5">
    <source>
        <dbReference type="ARBA" id="ARBA00022971"/>
    </source>
</evidence>
<comment type="similarity">
    <text evidence="2">Belongs to the TraY family.</text>
</comment>
<evidence type="ECO:0000313" key="7">
    <source>
        <dbReference type="EMBL" id="MDN6881935.1"/>
    </source>
</evidence>
<sequence length="76" mass="8615">MKNQKSKSEHDYRGISITLHLSPEANRQLSLSARRSGRAKRQEAVIRLQDHLNTITDIASEGKRFIKVLDESTPGE</sequence>